<feature type="compositionally biased region" description="Acidic residues" evidence="1">
    <location>
        <begin position="598"/>
        <end position="607"/>
    </location>
</feature>
<reference evidence="3" key="1">
    <citation type="journal article" date="2021" name="Sci. Rep.">
        <title>Diploid genomic architecture of Nitzschia inconspicua, an elite biomass production diatom.</title>
        <authorList>
            <person name="Oliver A."/>
            <person name="Podell S."/>
            <person name="Pinowska A."/>
            <person name="Traller J.C."/>
            <person name="Smith S.R."/>
            <person name="McClure R."/>
            <person name="Beliaev A."/>
            <person name="Bohutskyi P."/>
            <person name="Hill E.A."/>
            <person name="Rabines A."/>
            <person name="Zheng H."/>
            <person name="Allen L.Z."/>
            <person name="Kuo A."/>
            <person name="Grigoriev I.V."/>
            <person name="Allen A.E."/>
            <person name="Hazlebeck D."/>
            <person name="Allen E.E."/>
        </authorList>
    </citation>
    <scope>NUCLEOTIDE SEQUENCE</scope>
    <source>
        <strain evidence="3">Hildebrandi</strain>
    </source>
</reference>
<reference evidence="3" key="2">
    <citation type="submission" date="2021-04" db="EMBL/GenBank/DDBJ databases">
        <authorList>
            <person name="Podell S."/>
        </authorList>
    </citation>
    <scope>NUCLEOTIDE SEQUENCE</scope>
    <source>
        <strain evidence="3">Hildebrandi</strain>
    </source>
</reference>
<feature type="compositionally biased region" description="Polar residues" evidence="1">
    <location>
        <begin position="493"/>
        <end position="509"/>
    </location>
</feature>
<dbReference type="AlphaFoldDB" id="A0A9K3LS11"/>
<feature type="chain" id="PRO_5039934418" evidence="2">
    <location>
        <begin position="29"/>
        <end position="706"/>
    </location>
</feature>
<accession>A0A9K3LS11</accession>
<feature type="compositionally biased region" description="Low complexity" evidence="1">
    <location>
        <begin position="675"/>
        <end position="687"/>
    </location>
</feature>
<sequence>MRVSSPPTSAKFAFFLLPLLHFSSTCQGQSAFTRQEACSQDASVMGYTTLENINADMADEVGRIAAGGDPAAEYTLILCPPSGTFLDPRQGNDLKPILNNLSILCLEGAECILNESQVQLSIGNSQVENYPLTTILVRGLTFQRFSGAAISFQANQPTEFSCENCIFQGFTNARVVVDIFSPTPSGNPAGAVKINNGIIRATNDSGNPTTTFAFFDNAGGFLRVNGLEISNTIPQGPIFYNRNGDTTVANLVVQLSTLESNIVNNEQGPMRFDNARITGNIINDNAFFATGRRAPLTLNGLVFTENSSSTPWSAVVIQDGGSARITGMQFISNTNVQSAISSQGPEGTTTEVVDSVYRSNRGTGQPDDFSNAMLTSIGSIQGTPNLRVRRVEFDQNQNVAAEISALSGNVDISEACFQNGSATQVVYSDGSGNTAADTTTNFVDIATYTLSGSQCTTEEDGLLFVEGSSCLPLASSDVCVRQLDDPEGESETPTEAPSLIPTSIDSSVPPTGVDSPIAPAAMDDSDAPTGINDSAAPTAVDSSVAPTGVDESAAPTSRVEVEISVSPTGEVRSSPPSVSLEPSFLPTKPPTYRVDCTYGDDDDDDDHNDGKGKGFRHGKRGKSGSACRKNGLKRKKPGKLFGNIISGKSDKFTKQGYHIIDQKSNKSRKSDTSYGNNGNNNIGNSSSRLVPGNLLQGPPKSVIRNP</sequence>
<organism evidence="3 4">
    <name type="scientific">Nitzschia inconspicua</name>
    <dbReference type="NCBI Taxonomy" id="303405"/>
    <lineage>
        <taxon>Eukaryota</taxon>
        <taxon>Sar</taxon>
        <taxon>Stramenopiles</taxon>
        <taxon>Ochrophyta</taxon>
        <taxon>Bacillariophyta</taxon>
        <taxon>Bacillariophyceae</taxon>
        <taxon>Bacillariophycidae</taxon>
        <taxon>Bacillariales</taxon>
        <taxon>Bacillariaceae</taxon>
        <taxon>Nitzschia</taxon>
    </lineage>
</organism>
<feature type="region of interest" description="Disordered" evidence="1">
    <location>
        <begin position="483"/>
        <end position="706"/>
    </location>
</feature>
<keyword evidence="2" id="KW-0732">Signal</keyword>
<proteinExistence type="predicted"/>
<feature type="signal peptide" evidence="2">
    <location>
        <begin position="1"/>
        <end position="28"/>
    </location>
</feature>
<name>A0A9K3LS11_9STRA</name>
<gene>
    <name evidence="3" type="ORF">IV203_029504</name>
</gene>
<evidence type="ECO:0000313" key="3">
    <source>
        <dbReference type="EMBL" id="KAG7366834.1"/>
    </source>
</evidence>
<evidence type="ECO:0000313" key="4">
    <source>
        <dbReference type="Proteomes" id="UP000693970"/>
    </source>
</evidence>
<evidence type="ECO:0000256" key="2">
    <source>
        <dbReference type="SAM" id="SignalP"/>
    </source>
</evidence>
<keyword evidence="4" id="KW-1185">Reference proteome</keyword>
<dbReference type="Proteomes" id="UP000693970">
    <property type="component" value="Unassembled WGS sequence"/>
</dbReference>
<evidence type="ECO:0000256" key="1">
    <source>
        <dbReference type="SAM" id="MobiDB-lite"/>
    </source>
</evidence>
<feature type="compositionally biased region" description="Basic and acidic residues" evidence="1">
    <location>
        <begin position="660"/>
        <end position="671"/>
    </location>
</feature>
<feature type="compositionally biased region" description="Basic residues" evidence="1">
    <location>
        <begin position="613"/>
        <end position="622"/>
    </location>
</feature>
<protein>
    <submittedName>
        <fullName evidence="3">Uncharacterized protein</fullName>
    </submittedName>
</protein>
<dbReference type="EMBL" id="JAGRRH010000007">
    <property type="protein sequence ID" value="KAG7366834.1"/>
    <property type="molecule type" value="Genomic_DNA"/>
</dbReference>
<comment type="caution">
    <text evidence="3">The sequence shown here is derived from an EMBL/GenBank/DDBJ whole genome shotgun (WGS) entry which is preliminary data.</text>
</comment>